<dbReference type="CDD" id="cd05403">
    <property type="entry name" value="NT_KNTase_like"/>
    <property type="match status" value="1"/>
</dbReference>
<sequence length="117" mass="12843">MRSILASALARRAEEREALLQEARAYAQRVRNSLGEAEVYLYGSVARGDFNLESDIDLLVVSPNLPKDPLERARLLFSLRQGREEPKGLLPQEFAQLRARGGALVPRGGCTPLGVVA</sequence>
<dbReference type="EMBL" id="CP021131">
    <property type="protein sequence ID" value="AWR88017.1"/>
    <property type="molecule type" value="Genomic_DNA"/>
</dbReference>
<dbReference type="RefSeq" id="WP_245453153.1">
    <property type="nucleotide sequence ID" value="NZ_CP021131.1"/>
</dbReference>
<dbReference type="PANTHER" id="PTHR37030">
    <property type="entry name" value="NUCLEOTIDYLTRANSFERASE"/>
    <property type="match status" value="1"/>
</dbReference>
<dbReference type="InterPro" id="IPR002934">
    <property type="entry name" value="Polymerase_NTP_transf_dom"/>
</dbReference>
<evidence type="ECO:0000313" key="2">
    <source>
        <dbReference type="EMBL" id="AWR88017.1"/>
    </source>
</evidence>
<dbReference type="SUPFAM" id="SSF81301">
    <property type="entry name" value="Nucleotidyltransferase"/>
    <property type="match status" value="1"/>
</dbReference>
<dbReference type="Gene3D" id="3.30.460.10">
    <property type="entry name" value="Beta Polymerase, domain 2"/>
    <property type="match status" value="1"/>
</dbReference>
<keyword evidence="2" id="KW-0614">Plasmid</keyword>
<reference evidence="2 3" key="1">
    <citation type="submission" date="2017-05" db="EMBL/GenBank/DDBJ databases">
        <title>Complete genome sequence of Meiothermus taiwanensis WR-220.</title>
        <authorList>
            <person name="Wu W.-L."/>
            <person name="Lo W.-S."/>
            <person name="Kuo C.-H."/>
            <person name="Wu S.-H."/>
        </authorList>
    </citation>
    <scope>NUCLEOTIDE SEQUENCE [LARGE SCALE GENOMIC DNA]</scope>
    <source>
        <strain evidence="2 3">WR-220</strain>
        <plasmid evidence="2 3">pMtWR-220</plasmid>
    </source>
</reference>
<proteinExistence type="predicted"/>
<name>A0ABM6WLJ8_9DEIN</name>
<evidence type="ECO:0000313" key="3">
    <source>
        <dbReference type="Proteomes" id="UP000263013"/>
    </source>
</evidence>
<evidence type="ECO:0000259" key="1">
    <source>
        <dbReference type="Pfam" id="PF01909"/>
    </source>
</evidence>
<organism evidence="2 3">
    <name type="scientific">Meiothermus taiwanensis WR-220</name>
    <dbReference type="NCBI Taxonomy" id="1339250"/>
    <lineage>
        <taxon>Bacteria</taxon>
        <taxon>Thermotogati</taxon>
        <taxon>Deinococcota</taxon>
        <taxon>Deinococci</taxon>
        <taxon>Thermales</taxon>
        <taxon>Thermaceae</taxon>
        <taxon>Meiothermus</taxon>
    </lineage>
</organism>
<dbReference type="Pfam" id="PF01909">
    <property type="entry name" value="NTP_transf_2"/>
    <property type="match status" value="1"/>
</dbReference>
<keyword evidence="3" id="KW-1185">Reference proteome</keyword>
<dbReference type="Proteomes" id="UP000263013">
    <property type="component" value="Plasmid pMtWR-220"/>
</dbReference>
<gene>
    <name evidence="2" type="ORF">Mtai_v1c27930</name>
</gene>
<dbReference type="PANTHER" id="PTHR37030:SF1">
    <property type="entry name" value="NUCLEOTIDYLTRANSFERASE"/>
    <property type="match status" value="1"/>
</dbReference>
<accession>A0ABM6WLJ8</accession>
<geneLocation type="plasmid" evidence="2 3">
    <name>pMtWR-220</name>
</geneLocation>
<protein>
    <recommendedName>
        <fullName evidence="1">Polymerase nucleotidyl transferase domain-containing protein</fullName>
    </recommendedName>
</protein>
<dbReference type="InterPro" id="IPR043519">
    <property type="entry name" value="NT_sf"/>
</dbReference>
<feature type="domain" description="Polymerase nucleotidyl transferase" evidence="1">
    <location>
        <begin position="29"/>
        <end position="72"/>
    </location>
</feature>